<keyword evidence="2" id="KW-1185">Reference proteome</keyword>
<accession>A0A8X6KMD6</accession>
<comment type="caution">
    <text evidence="1">The sequence shown here is derived from an EMBL/GenBank/DDBJ whole genome shotgun (WGS) entry which is preliminary data.</text>
</comment>
<reference evidence="1" key="1">
    <citation type="submission" date="2020-07" db="EMBL/GenBank/DDBJ databases">
        <title>Multicomponent nature underlies the extraordinary mechanical properties of spider dragline silk.</title>
        <authorList>
            <person name="Kono N."/>
            <person name="Nakamura H."/>
            <person name="Mori M."/>
            <person name="Yoshida Y."/>
            <person name="Ohtoshi R."/>
            <person name="Malay A.D."/>
            <person name="Moran D.A.P."/>
            <person name="Tomita M."/>
            <person name="Numata K."/>
            <person name="Arakawa K."/>
        </authorList>
    </citation>
    <scope>NUCLEOTIDE SEQUENCE</scope>
</reference>
<dbReference type="Pfam" id="PF05380">
    <property type="entry name" value="Peptidase_A17"/>
    <property type="match status" value="1"/>
</dbReference>
<dbReference type="EMBL" id="BMAO01032186">
    <property type="protein sequence ID" value="GFQ80405.1"/>
    <property type="molecule type" value="Genomic_DNA"/>
</dbReference>
<gene>
    <name evidence="1" type="primary">AVEN_25210_1</name>
    <name evidence="1" type="ORF">TNCT_568491</name>
</gene>
<organism evidence="1 2">
    <name type="scientific">Trichonephila clavata</name>
    <name type="common">Joro spider</name>
    <name type="synonym">Nephila clavata</name>
    <dbReference type="NCBI Taxonomy" id="2740835"/>
    <lineage>
        <taxon>Eukaryota</taxon>
        <taxon>Metazoa</taxon>
        <taxon>Ecdysozoa</taxon>
        <taxon>Arthropoda</taxon>
        <taxon>Chelicerata</taxon>
        <taxon>Arachnida</taxon>
        <taxon>Araneae</taxon>
        <taxon>Araneomorphae</taxon>
        <taxon>Entelegynae</taxon>
        <taxon>Araneoidea</taxon>
        <taxon>Nephilidae</taxon>
        <taxon>Trichonephila</taxon>
    </lineage>
</organism>
<protein>
    <submittedName>
        <fullName evidence="1">Integrase catalytic domain-containing protein</fullName>
    </submittedName>
</protein>
<dbReference type="InterPro" id="IPR008042">
    <property type="entry name" value="Retrotrans_Pao"/>
</dbReference>
<evidence type="ECO:0000313" key="1">
    <source>
        <dbReference type="EMBL" id="GFQ80405.1"/>
    </source>
</evidence>
<name>A0A8X6KMD6_TRICU</name>
<dbReference type="AlphaFoldDB" id="A0A8X6KMD6"/>
<dbReference type="Proteomes" id="UP000887116">
    <property type="component" value="Unassembled WGS sequence"/>
</dbReference>
<dbReference type="OrthoDB" id="6436120at2759"/>
<evidence type="ECO:0000313" key="2">
    <source>
        <dbReference type="Proteomes" id="UP000887116"/>
    </source>
</evidence>
<sequence>MAAILVRIHCSLIVEELIALEGVGICELEAELNVFKGKFDPLENTHSNILELLHEKDYAAEFEVVEDFRDKAIRIQTKARRRIHGQQNRTVDILLRSFYEDDLIKSLDNEAEHTFSEVKFNLRGWKYTGDDYPEQVTSVLGLIWNRKEDELKINSDWIETYKLEIVSKRMILSIIHRVFNPIGFLCHVLIMPKLMLQKMWKDNIPWYKEVEDNLKIVFLK</sequence>
<proteinExistence type="predicted"/>